<evidence type="ECO:0000256" key="1">
    <source>
        <dbReference type="SAM" id="MobiDB-lite"/>
    </source>
</evidence>
<sequence length="335" mass="38929">MSGILLMQSRNFITFTRLLLFRVRSGGKKLINHFNYKYVLLHTNRNIFNKDSVKLNQTLLLFIGAITLFDKKKLLLDAKENTSENIVLGIQRRLKVYSRKDDLIIFFLRQLMNTNYNHASTVNLKMARFDNTTKVTYQQPPLDSPYDAYDENKDIIWPTVVGIFVALALGWMICRYKCSSKERSPHIVRCCPKTLCKNIRLCCTCVFRIKPKQQTQTIPDARVSTIHKRSTSDTLQDIPFLVQNSSTNRSPQARVSQQWPPPFVLDQSPSFPFTITVQSPPKPTQPKRHPLRRDSALPGQYNERRESSLWPFRTINAVFHKQTNEIKENDLFFSA</sequence>
<dbReference type="EMBL" id="CAJNOJ010000072">
    <property type="protein sequence ID" value="CAF1034235.1"/>
    <property type="molecule type" value="Genomic_DNA"/>
</dbReference>
<feature type="transmembrane region" description="Helical" evidence="2">
    <location>
        <begin position="155"/>
        <end position="174"/>
    </location>
</feature>
<keyword evidence="2" id="KW-0812">Transmembrane</keyword>
<evidence type="ECO:0000313" key="4">
    <source>
        <dbReference type="Proteomes" id="UP000663852"/>
    </source>
</evidence>
<gene>
    <name evidence="3" type="ORF">EDS130_LOCUS16574</name>
</gene>
<dbReference type="Proteomes" id="UP000663852">
    <property type="component" value="Unassembled WGS sequence"/>
</dbReference>
<evidence type="ECO:0000313" key="3">
    <source>
        <dbReference type="EMBL" id="CAF1034235.1"/>
    </source>
</evidence>
<reference evidence="3" key="1">
    <citation type="submission" date="2021-02" db="EMBL/GenBank/DDBJ databases">
        <authorList>
            <person name="Nowell W R."/>
        </authorList>
    </citation>
    <scope>NUCLEOTIDE SEQUENCE</scope>
</reference>
<comment type="caution">
    <text evidence="3">The sequence shown here is derived from an EMBL/GenBank/DDBJ whole genome shotgun (WGS) entry which is preliminary data.</text>
</comment>
<organism evidence="3 4">
    <name type="scientific">Adineta ricciae</name>
    <name type="common">Rotifer</name>
    <dbReference type="NCBI Taxonomy" id="249248"/>
    <lineage>
        <taxon>Eukaryota</taxon>
        <taxon>Metazoa</taxon>
        <taxon>Spiralia</taxon>
        <taxon>Gnathifera</taxon>
        <taxon>Rotifera</taxon>
        <taxon>Eurotatoria</taxon>
        <taxon>Bdelloidea</taxon>
        <taxon>Adinetida</taxon>
        <taxon>Adinetidae</taxon>
        <taxon>Adineta</taxon>
    </lineage>
</organism>
<feature type="region of interest" description="Disordered" evidence="1">
    <location>
        <begin position="277"/>
        <end position="299"/>
    </location>
</feature>
<evidence type="ECO:0000256" key="2">
    <source>
        <dbReference type="SAM" id="Phobius"/>
    </source>
</evidence>
<protein>
    <submittedName>
        <fullName evidence="3">Uncharacterized protein</fullName>
    </submittedName>
</protein>
<name>A0A814JAT1_ADIRI</name>
<accession>A0A814JAT1</accession>
<keyword evidence="2" id="KW-0472">Membrane</keyword>
<dbReference type="AlphaFoldDB" id="A0A814JAT1"/>
<proteinExistence type="predicted"/>
<keyword evidence="2" id="KW-1133">Transmembrane helix</keyword>
<dbReference type="OrthoDB" id="10002074at2759"/>